<evidence type="ECO:0000256" key="1">
    <source>
        <dbReference type="SAM" id="SignalP"/>
    </source>
</evidence>
<evidence type="ECO:0000313" key="3">
    <source>
        <dbReference type="Proteomes" id="UP000299102"/>
    </source>
</evidence>
<organism evidence="2 3">
    <name type="scientific">Eumeta variegata</name>
    <name type="common">Bagworm moth</name>
    <name type="synonym">Eumeta japonica</name>
    <dbReference type="NCBI Taxonomy" id="151549"/>
    <lineage>
        <taxon>Eukaryota</taxon>
        <taxon>Metazoa</taxon>
        <taxon>Ecdysozoa</taxon>
        <taxon>Arthropoda</taxon>
        <taxon>Hexapoda</taxon>
        <taxon>Insecta</taxon>
        <taxon>Pterygota</taxon>
        <taxon>Neoptera</taxon>
        <taxon>Endopterygota</taxon>
        <taxon>Lepidoptera</taxon>
        <taxon>Glossata</taxon>
        <taxon>Ditrysia</taxon>
        <taxon>Tineoidea</taxon>
        <taxon>Psychidae</taxon>
        <taxon>Oiketicinae</taxon>
        <taxon>Eumeta</taxon>
    </lineage>
</organism>
<dbReference type="AlphaFoldDB" id="A0A4C1SBE1"/>
<sequence length="238" mass="26039">MRSSGASCVFLRATFSCACILVSDLVRDRIECVDHSRDRENLLQSSFRHVGVDLAGGARACLAARRLDYRRSITACHKSSRDVARSPAVLTAGRVAGSVIMSTDFLLYDRCGEIRMRQPAKDKYKILPLHAPTEQFRRLEMRAVTFVVGRGGGGHERLNPLISIIKFCSLFYIVLAAAADISLVDGTVANQFPFPASINHHGRSSGARRAAPVRIVVTVSCSSGVIVVLSRLCLPRLR</sequence>
<keyword evidence="3" id="KW-1185">Reference proteome</keyword>
<feature type="signal peptide" evidence="1">
    <location>
        <begin position="1"/>
        <end position="18"/>
    </location>
</feature>
<protein>
    <submittedName>
        <fullName evidence="2">Uncharacterized protein</fullName>
    </submittedName>
</protein>
<proteinExistence type="predicted"/>
<feature type="chain" id="PRO_5020038574" evidence="1">
    <location>
        <begin position="19"/>
        <end position="238"/>
    </location>
</feature>
<dbReference type="EMBL" id="BGZK01000003">
    <property type="protein sequence ID" value="GBO99482.1"/>
    <property type="molecule type" value="Genomic_DNA"/>
</dbReference>
<dbReference type="Proteomes" id="UP000299102">
    <property type="component" value="Unassembled WGS sequence"/>
</dbReference>
<accession>A0A4C1SBE1</accession>
<name>A0A4C1SBE1_EUMVA</name>
<reference evidence="2 3" key="1">
    <citation type="journal article" date="2019" name="Commun. Biol.">
        <title>The bagworm genome reveals a unique fibroin gene that provides high tensile strength.</title>
        <authorList>
            <person name="Kono N."/>
            <person name="Nakamura H."/>
            <person name="Ohtoshi R."/>
            <person name="Tomita M."/>
            <person name="Numata K."/>
            <person name="Arakawa K."/>
        </authorList>
    </citation>
    <scope>NUCLEOTIDE SEQUENCE [LARGE SCALE GENOMIC DNA]</scope>
</reference>
<gene>
    <name evidence="2" type="ORF">EVAR_667_1</name>
</gene>
<comment type="caution">
    <text evidence="2">The sequence shown here is derived from an EMBL/GenBank/DDBJ whole genome shotgun (WGS) entry which is preliminary data.</text>
</comment>
<evidence type="ECO:0000313" key="2">
    <source>
        <dbReference type="EMBL" id="GBO99482.1"/>
    </source>
</evidence>
<keyword evidence="1" id="KW-0732">Signal</keyword>